<evidence type="ECO:0000256" key="1">
    <source>
        <dbReference type="SAM" id="MobiDB-lite"/>
    </source>
</evidence>
<comment type="caution">
    <text evidence="2">The sequence shown here is derived from an EMBL/GenBank/DDBJ whole genome shotgun (WGS) entry which is preliminary data.</text>
</comment>
<proteinExistence type="predicted"/>
<accession>A0ABN1UGH1</accession>
<gene>
    <name evidence="2" type="ORF">GCM10009654_00990</name>
</gene>
<feature type="region of interest" description="Disordered" evidence="1">
    <location>
        <begin position="1"/>
        <end position="54"/>
    </location>
</feature>
<dbReference type="Proteomes" id="UP001501371">
    <property type="component" value="Unassembled WGS sequence"/>
</dbReference>
<feature type="compositionally biased region" description="Acidic residues" evidence="1">
    <location>
        <begin position="27"/>
        <end position="41"/>
    </location>
</feature>
<name>A0ABN1UGH1_9ACTN</name>
<evidence type="ECO:0000313" key="3">
    <source>
        <dbReference type="Proteomes" id="UP001501371"/>
    </source>
</evidence>
<sequence>MGEEREQAEPGSVAGGVRRHGAGMAEADTDVTEDGEEDGADEERQLNPPALGEA</sequence>
<organism evidence="2 3">
    <name type="scientific">Streptomyces hebeiensis</name>
    <dbReference type="NCBI Taxonomy" id="229486"/>
    <lineage>
        <taxon>Bacteria</taxon>
        <taxon>Bacillati</taxon>
        <taxon>Actinomycetota</taxon>
        <taxon>Actinomycetes</taxon>
        <taxon>Kitasatosporales</taxon>
        <taxon>Streptomycetaceae</taxon>
        <taxon>Streptomyces</taxon>
    </lineage>
</organism>
<evidence type="ECO:0000313" key="2">
    <source>
        <dbReference type="EMBL" id="GAA1149543.1"/>
    </source>
</evidence>
<keyword evidence="3" id="KW-1185">Reference proteome</keyword>
<reference evidence="2 3" key="1">
    <citation type="journal article" date="2019" name="Int. J. Syst. Evol. Microbiol.">
        <title>The Global Catalogue of Microorganisms (GCM) 10K type strain sequencing project: providing services to taxonomists for standard genome sequencing and annotation.</title>
        <authorList>
            <consortium name="The Broad Institute Genomics Platform"/>
            <consortium name="The Broad Institute Genome Sequencing Center for Infectious Disease"/>
            <person name="Wu L."/>
            <person name="Ma J."/>
        </authorList>
    </citation>
    <scope>NUCLEOTIDE SEQUENCE [LARGE SCALE GENOMIC DNA]</scope>
    <source>
        <strain evidence="2 3">JCM 12696</strain>
    </source>
</reference>
<protein>
    <submittedName>
        <fullName evidence="2">Uncharacterized protein</fullName>
    </submittedName>
</protein>
<dbReference type="EMBL" id="BAAAKV010000001">
    <property type="protein sequence ID" value="GAA1149543.1"/>
    <property type="molecule type" value="Genomic_DNA"/>
</dbReference>